<evidence type="ECO:0000313" key="2">
    <source>
        <dbReference type="EMBL" id="KKN35045.1"/>
    </source>
</evidence>
<dbReference type="AlphaFoldDB" id="A0A0F9PTR2"/>
<gene>
    <name evidence="2" type="ORF">LCGC14_0787560</name>
</gene>
<evidence type="ECO:0000256" key="1">
    <source>
        <dbReference type="SAM" id="MobiDB-lite"/>
    </source>
</evidence>
<feature type="compositionally biased region" description="Basic and acidic residues" evidence="1">
    <location>
        <begin position="1"/>
        <end position="17"/>
    </location>
</feature>
<dbReference type="EMBL" id="LAZR01002067">
    <property type="protein sequence ID" value="KKN35045.1"/>
    <property type="molecule type" value="Genomic_DNA"/>
</dbReference>
<protein>
    <submittedName>
        <fullName evidence="2">Uncharacterized protein</fullName>
    </submittedName>
</protein>
<accession>A0A0F9PTR2</accession>
<reference evidence="2" key="1">
    <citation type="journal article" date="2015" name="Nature">
        <title>Complex archaea that bridge the gap between prokaryotes and eukaryotes.</title>
        <authorList>
            <person name="Spang A."/>
            <person name="Saw J.H."/>
            <person name="Jorgensen S.L."/>
            <person name="Zaremba-Niedzwiedzka K."/>
            <person name="Martijn J."/>
            <person name="Lind A.E."/>
            <person name="van Eijk R."/>
            <person name="Schleper C."/>
            <person name="Guy L."/>
            <person name="Ettema T.J."/>
        </authorList>
    </citation>
    <scope>NUCLEOTIDE SEQUENCE</scope>
</reference>
<organism evidence="2">
    <name type="scientific">marine sediment metagenome</name>
    <dbReference type="NCBI Taxonomy" id="412755"/>
    <lineage>
        <taxon>unclassified sequences</taxon>
        <taxon>metagenomes</taxon>
        <taxon>ecological metagenomes</taxon>
    </lineage>
</organism>
<proteinExistence type="predicted"/>
<comment type="caution">
    <text evidence="2">The sequence shown here is derived from an EMBL/GenBank/DDBJ whole genome shotgun (WGS) entry which is preliminary data.</text>
</comment>
<feature type="region of interest" description="Disordered" evidence="1">
    <location>
        <begin position="1"/>
        <end position="35"/>
    </location>
</feature>
<sequence>MEEKNSIKDKIKEKLADLNETQPEETDNFPSYTPSAFFTKKQIPKAKKKKLRKIARKSRLFNRRRANNK</sequence>
<name>A0A0F9PTR2_9ZZZZ</name>